<accession>A0A2M7E839</accession>
<dbReference type="EMBL" id="PETL01000231">
    <property type="protein sequence ID" value="PIV63917.1"/>
    <property type="molecule type" value="Genomic_DNA"/>
</dbReference>
<protein>
    <recommendedName>
        <fullName evidence="4">LITAF domain-containing protein</fullName>
    </recommendedName>
</protein>
<dbReference type="Proteomes" id="UP000228886">
    <property type="component" value="Unassembled WGS sequence"/>
</dbReference>
<comment type="caution">
    <text evidence="2">The sequence shown here is derived from an EMBL/GenBank/DDBJ whole genome shotgun (WGS) entry which is preliminary data.</text>
</comment>
<name>A0A2M7E839_9BACT</name>
<sequence>MMIENIVGVIVGVIFWGGIIVGIPWLMSHLQKKARKRAAEKEIICPNPNCGYKGKPKIKKCFSVTVFIILWLLGIFPALLYVILVRDKILCPKCGMTAREFLE</sequence>
<feature type="transmembrane region" description="Helical" evidence="1">
    <location>
        <begin position="61"/>
        <end position="84"/>
    </location>
</feature>
<evidence type="ECO:0008006" key="4">
    <source>
        <dbReference type="Google" id="ProtNLM"/>
    </source>
</evidence>
<organism evidence="2 3">
    <name type="scientific">bacterium (Candidatus Ratteibacteria) CG01_land_8_20_14_3_00_40_19</name>
    <dbReference type="NCBI Taxonomy" id="2014290"/>
    <lineage>
        <taxon>Bacteria</taxon>
        <taxon>Candidatus Ratteibacteria</taxon>
    </lineage>
</organism>
<reference evidence="3" key="1">
    <citation type="submission" date="2017-09" db="EMBL/GenBank/DDBJ databases">
        <title>Depth-based differentiation of microbial function through sediment-hosted aquifers and enrichment of novel symbionts in the deep terrestrial subsurface.</title>
        <authorList>
            <person name="Probst A.J."/>
            <person name="Ladd B."/>
            <person name="Jarett J.K."/>
            <person name="Geller-Mcgrath D.E."/>
            <person name="Sieber C.M.K."/>
            <person name="Emerson J.B."/>
            <person name="Anantharaman K."/>
            <person name="Thomas B.C."/>
            <person name="Malmstrom R."/>
            <person name="Stieglmeier M."/>
            <person name="Klingl A."/>
            <person name="Woyke T."/>
            <person name="Ryan C.M."/>
            <person name="Banfield J.F."/>
        </authorList>
    </citation>
    <scope>NUCLEOTIDE SEQUENCE [LARGE SCALE GENOMIC DNA]</scope>
</reference>
<evidence type="ECO:0000256" key="1">
    <source>
        <dbReference type="SAM" id="Phobius"/>
    </source>
</evidence>
<dbReference type="AlphaFoldDB" id="A0A2M7E839"/>
<evidence type="ECO:0000313" key="3">
    <source>
        <dbReference type="Proteomes" id="UP000228886"/>
    </source>
</evidence>
<proteinExistence type="predicted"/>
<feature type="transmembrane region" description="Helical" evidence="1">
    <location>
        <begin position="6"/>
        <end position="27"/>
    </location>
</feature>
<gene>
    <name evidence="2" type="ORF">COS11_04865</name>
</gene>
<keyword evidence="1" id="KW-0472">Membrane</keyword>
<keyword evidence="1" id="KW-0812">Transmembrane</keyword>
<evidence type="ECO:0000313" key="2">
    <source>
        <dbReference type="EMBL" id="PIV63917.1"/>
    </source>
</evidence>
<keyword evidence="1" id="KW-1133">Transmembrane helix</keyword>